<dbReference type="EMBL" id="KN847520">
    <property type="protein sequence ID" value="KIV96804.1"/>
    <property type="molecule type" value="Genomic_DNA"/>
</dbReference>
<gene>
    <name evidence="2" type="ORF">PV10_00621</name>
</gene>
<feature type="compositionally biased region" description="Acidic residues" evidence="1">
    <location>
        <begin position="202"/>
        <end position="212"/>
    </location>
</feature>
<proteinExistence type="predicted"/>
<dbReference type="Proteomes" id="UP000054302">
    <property type="component" value="Unassembled WGS sequence"/>
</dbReference>
<feature type="compositionally biased region" description="Polar residues" evidence="1">
    <location>
        <begin position="311"/>
        <end position="321"/>
    </location>
</feature>
<dbReference type="AlphaFoldDB" id="A0A0D1ZS97"/>
<name>A0A0D1ZS97_EXOME</name>
<sequence>MCRLLDWSFLLCDPHICGSLPKIEVKPCHRFSGKTVYPWDKGINKMERPLCWEELEYREADVLCTECFKAWIVTFDKNNPEYKNESDFYHNNPLSIAHLDKESEVIEYWEAGFPPTTSFDSIDWNPRPKLVSPDDIPLSPTQSCAVAETTAELLNLEMLDHVEQVVEAGRQRRLKEAAERDDDFSCSPFSSDDESMPVQDQQDSEMTEEEEPPAPYISPRRRITDTLFQHTFGTYGTRPKRIPTPRSKIPPCLQWMFGIRRTPSNSPGNQASAPSSQASGMVSTPSGPPTPDDPFTSWTSPTPDMGWAPRVTNQQMARRWD</sequence>
<reference evidence="2 3" key="1">
    <citation type="submission" date="2015-01" db="EMBL/GenBank/DDBJ databases">
        <title>The Genome Sequence of Exophiala mesophila CBS40295.</title>
        <authorList>
            <consortium name="The Broad Institute Genomics Platform"/>
            <person name="Cuomo C."/>
            <person name="de Hoog S."/>
            <person name="Gorbushina A."/>
            <person name="Stielow B."/>
            <person name="Teixiera M."/>
            <person name="Abouelleil A."/>
            <person name="Chapman S.B."/>
            <person name="Priest M."/>
            <person name="Young S.K."/>
            <person name="Wortman J."/>
            <person name="Nusbaum C."/>
            <person name="Birren B."/>
        </authorList>
    </citation>
    <scope>NUCLEOTIDE SEQUENCE [LARGE SCALE GENOMIC DNA]</scope>
    <source>
        <strain evidence="2 3">CBS 40295</strain>
    </source>
</reference>
<dbReference type="GeneID" id="27318466"/>
<evidence type="ECO:0000256" key="1">
    <source>
        <dbReference type="SAM" id="MobiDB-lite"/>
    </source>
</evidence>
<feature type="region of interest" description="Disordered" evidence="1">
    <location>
        <begin position="174"/>
        <end position="218"/>
    </location>
</feature>
<evidence type="ECO:0000313" key="2">
    <source>
        <dbReference type="EMBL" id="KIV96804.1"/>
    </source>
</evidence>
<dbReference type="RefSeq" id="XP_016228378.1">
    <property type="nucleotide sequence ID" value="XM_016364729.1"/>
</dbReference>
<accession>A0A0D1ZS97</accession>
<organism evidence="2 3">
    <name type="scientific">Exophiala mesophila</name>
    <name type="common">Black yeast-like fungus</name>
    <dbReference type="NCBI Taxonomy" id="212818"/>
    <lineage>
        <taxon>Eukaryota</taxon>
        <taxon>Fungi</taxon>
        <taxon>Dikarya</taxon>
        <taxon>Ascomycota</taxon>
        <taxon>Pezizomycotina</taxon>
        <taxon>Eurotiomycetes</taxon>
        <taxon>Chaetothyriomycetidae</taxon>
        <taxon>Chaetothyriales</taxon>
        <taxon>Herpotrichiellaceae</taxon>
        <taxon>Exophiala</taxon>
    </lineage>
</organism>
<dbReference type="OrthoDB" id="10311384at2759"/>
<protein>
    <submittedName>
        <fullName evidence="2">Uncharacterized protein</fullName>
    </submittedName>
</protein>
<dbReference type="HOGENOM" id="CLU_866075_0_0_1"/>
<feature type="region of interest" description="Disordered" evidence="1">
    <location>
        <begin position="258"/>
        <end position="321"/>
    </location>
</feature>
<dbReference type="VEuPathDB" id="FungiDB:PV10_00621"/>
<feature type="compositionally biased region" description="Polar residues" evidence="1">
    <location>
        <begin position="262"/>
        <end position="282"/>
    </location>
</feature>
<evidence type="ECO:0000313" key="3">
    <source>
        <dbReference type="Proteomes" id="UP000054302"/>
    </source>
</evidence>
<keyword evidence="3" id="KW-1185">Reference proteome</keyword>